<organism evidence="2">
    <name type="scientific">uncultured Corynebacterium sp</name>
    <dbReference type="NCBI Taxonomy" id="159447"/>
    <lineage>
        <taxon>Bacteria</taxon>
        <taxon>Bacillati</taxon>
        <taxon>Actinomycetota</taxon>
        <taxon>Actinomycetes</taxon>
        <taxon>Mycobacteriales</taxon>
        <taxon>Corynebacteriaceae</taxon>
        <taxon>Corynebacterium</taxon>
        <taxon>environmental samples</taxon>
    </lineage>
</organism>
<proteinExistence type="predicted"/>
<feature type="non-terminal residue" evidence="2">
    <location>
        <position position="121"/>
    </location>
</feature>
<dbReference type="AlphaFoldDB" id="A0A060BYA4"/>
<accession>A0A060BYA4</accession>
<dbReference type="EMBL" id="KF122085">
    <property type="protein sequence ID" value="AIA89378.1"/>
    <property type="molecule type" value="Genomic_DNA"/>
</dbReference>
<feature type="domain" description="DUF348" evidence="1">
    <location>
        <begin position="81"/>
        <end position="107"/>
    </location>
</feature>
<dbReference type="Pfam" id="PF03990">
    <property type="entry name" value="DUF348"/>
    <property type="match status" value="2"/>
</dbReference>
<sequence length="121" mass="12024">MPALAAVVVAAGATGTAIGAHKDIVIDVNGQDFHVSTFAGSVRSVLADSGIQIADGDLVAPDADTALHDGDEVTVRTIRPVQVEAGGTVQTVQASAASLDDLLTSLGERTTSAASRSDGLG</sequence>
<name>A0A060BYA4_9CORY</name>
<dbReference type="InterPro" id="IPR007137">
    <property type="entry name" value="DUF348"/>
</dbReference>
<evidence type="ECO:0000259" key="1">
    <source>
        <dbReference type="Pfam" id="PF03990"/>
    </source>
</evidence>
<evidence type="ECO:0000313" key="2">
    <source>
        <dbReference type="EMBL" id="AIA89378.1"/>
    </source>
</evidence>
<reference evidence="2" key="1">
    <citation type="journal article" date="2013" name="Environ. Microbiol.">
        <title>Seasonally variable intestinal metagenomes of the red palm weevil (Rhynchophorus ferrugineus).</title>
        <authorList>
            <person name="Jia S."/>
            <person name="Zhang X."/>
            <person name="Zhang G."/>
            <person name="Yin A."/>
            <person name="Zhang S."/>
            <person name="Li F."/>
            <person name="Wang L."/>
            <person name="Zhao D."/>
            <person name="Yun Q."/>
            <person name="Tala"/>
            <person name="Wang J."/>
            <person name="Sun G."/>
            <person name="Baabdullah M."/>
            <person name="Yu X."/>
            <person name="Hu S."/>
            <person name="Al-Mssallem I.S."/>
            <person name="Yu J."/>
        </authorList>
    </citation>
    <scope>NUCLEOTIDE SEQUENCE</scope>
</reference>
<protein>
    <submittedName>
        <fullName evidence="2">CAZy families GH23 protein</fullName>
    </submittedName>
</protein>
<feature type="domain" description="DUF348" evidence="1">
    <location>
        <begin position="24"/>
        <end position="64"/>
    </location>
</feature>